<dbReference type="GO" id="GO:0003697">
    <property type="term" value="F:single-stranded DNA binding"/>
    <property type="evidence" value="ECO:0007669"/>
    <property type="project" value="InterPro"/>
</dbReference>
<dbReference type="Gene3D" id="2.40.50.140">
    <property type="entry name" value="Nucleic acid-binding proteins"/>
    <property type="match status" value="1"/>
</dbReference>
<gene>
    <name evidence="4" type="ORF">COR50_21455</name>
</gene>
<evidence type="ECO:0000313" key="4">
    <source>
        <dbReference type="EMBL" id="ATL49537.1"/>
    </source>
</evidence>
<evidence type="ECO:0000256" key="2">
    <source>
        <dbReference type="PROSITE-ProRule" id="PRU00252"/>
    </source>
</evidence>
<dbReference type="InterPro" id="IPR012340">
    <property type="entry name" value="NA-bd_OB-fold"/>
</dbReference>
<dbReference type="NCBIfam" id="TIGR00621">
    <property type="entry name" value="ssb"/>
    <property type="match status" value="1"/>
</dbReference>
<reference evidence="4 5" key="1">
    <citation type="submission" date="2017-10" db="EMBL/GenBank/DDBJ databases">
        <title>Paenichitinophaga pekingensis gen. nov., sp. nov., isolated from activated sludge.</title>
        <authorList>
            <person name="Jin D."/>
            <person name="Kong X."/>
            <person name="Deng Y."/>
            <person name="Bai Z."/>
        </authorList>
    </citation>
    <scope>NUCLEOTIDE SEQUENCE [LARGE SCALE GENOMIC DNA]</scope>
    <source>
        <strain evidence="4 5">13</strain>
    </source>
</reference>
<organism evidence="4 5">
    <name type="scientific">Chitinophaga caeni</name>
    <dbReference type="NCBI Taxonomy" id="2029983"/>
    <lineage>
        <taxon>Bacteria</taxon>
        <taxon>Pseudomonadati</taxon>
        <taxon>Bacteroidota</taxon>
        <taxon>Chitinophagia</taxon>
        <taxon>Chitinophagales</taxon>
        <taxon>Chitinophagaceae</taxon>
        <taxon>Chitinophaga</taxon>
    </lineage>
</organism>
<keyword evidence="1 2" id="KW-0238">DNA-binding</keyword>
<dbReference type="InterPro" id="IPR011344">
    <property type="entry name" value="ssDNA-bd"/>
</dbReference>
<evidence type="ECO:0000256" key="3">
    <source>
        <dbReference type="RuleBase" id="RU000524"/>
    </source>
</evidence>
<dbReference type="InterPro" id="IPR000424">
    <property type="entry name" value="Primosome_PriB/ssb"/>
</dbReference>
<evidence type="ECO:0000313" key="5">
    <source>
        <dbReference type="Proteomes" id="UP000220133"/>
    </source>
</evidence>
<dbReference type="Pfam" id="PF00436">
    <property type="entry name" value="SSB"/>
    <property type="match status" value="1"/>
</dbReference>
<dbReference type="AlphaFoldDB" id="A0A291R010"/>
<dbReference type="RefSeq" id="WP_098195904.1">
    <property type="nucleotide sequence ID" value="NZ_CP023777.1"/>
</dbReference>
<dbReference type="CDD" id="cd04496">
    <property type="entry name" value="SSB_OBF"/>
    <property type="match status" value="1"/>
</dbReference>
<dbReference type="EMBL" id="CP023777">
    <property type="protein sequence ID" value="ATL49537.1"/>
    <property type="molecule type" value="Genomic_DNA"/>
</dbReference>
<protein>
    <recommendedName>
        <fullName evidence="3">Single-stranded DNA-binding protein</fullName>
    </recommendedName>
</protein>
<accession>A0A291R010</accession>
<proteinExistence type="predicted"/>
<dbReference type="PROSITE" id="PS50935">
    <property type="entry name" value="SSB"/>
    <property type="match status" value="1"/>
</dbReference>
<name>A0A291R010_9BACT</name>
<dbReference type="GO" id="GO:0006260">
    <property type="term" value="P:DNA replication"/>
    <property type="evidence" value="ECO:0007669"/>
    <property type="project" value="InterPro"/>
</dbReference>
<keyword evidence="5" id="KW-1185">Reference proteome</keyword>
<dbReference type="Proteomes" id="UP000220133">
    <property type="component" value="Chromosome"/>
</dbReference>
<dbReference type="SUPFAM" id="SSF50249">
    <property type="entry name" value="Nucleic acid-binding proteins"/>
    <property type="match status" value="1"/>
</dbReference>
<dbReference type="OrthoDB" id="957856at2"/>
<evidence type="ECO:0000256" key="1">
    <source>
        <dbReference type="ARBA" id="ARBA00023125"/>
    </source>
</evidence>
<sequence>MLKLQIIGNIGSDARCGNVKDRSVLNFSVAHNEKTKDANGETQEQTVWVDCALWDREALEPYLKKGKKVFVEGLPSAASYNNSNGEMVTALKLSVHKLELM</sequence>
<dbReference type="PIRSF" id="PIRSF002070">
    <property type="entry name" value="SSB"/>
    <property type="match status" value="1"/>
</dbReference>
<dbReference type="KEGG" id="cbae:COR50_21455"/>